<protein>
    <recommendedName>
        <fullName evidence="5">Sec translocon accessory complex subunit YajC</fullName>
    </recommendedName>
</protein>
<comment type="subcellular location">
    <subcellularLocation>
        <location evidence="2">Cell membrane</location>
        <topology evidence="2">Single-pass membrane protein</topology>
    </subcellularLocation>
</comment>
<feature type="transmembrane region" description="Helical" evidence="14">
    <location>
        <begin position="20"/>
        <end position="38"/>
    </location>
</feature>
<proteinExistence type="inferred from homology"/>
<evidence type="ECO:0000256" key="7">
    <source>
        <dbReference type="ARBA" id="ARBA00022475"/>
    </source>
</evidence>
<dbReference type="NCBIfam" id="TIGR00739">
    <property type="entry name" value="yajC"/>
    <property type="match status" value="1"/>
</dbReference>
<keyword evidence="7" id="KW-1003">Cell membrane</keyword>
<evidence type="ECO:0000256" key="9">
    <source>
        <dbReference type="ARBA" id="ARBA00022927"/>
    </source>
</evidence>
<evidence type="ECO:0000256" key="13">
    <source>
        <dbReference type="SAM" id="MobiDB-lite"/>
    </source>
</evidence>
<accession>A0A1Y2L6X4</accession>
<keyword evidence="9" id="KW-0653">Protein transport</keyword>
<dbReference type="PRINTS" id="PR01853">
    <property type="entry name" value="YAJCTRNLCASE"/>
</dbReference>
<dbReference type="PANTHER" id="PTHR33909">
    <property type="entry name" value="SEC TRANSLOCON ACCESSORY COMPLEX SUBUNIT YAJC"/>
    <property type="match status" value="1"/>
</dbReference>
<keyword evidence="6" id="KW-0813">Transport</keyword>
<dbReference type="RefSeq" id="WP_085621005.1">
    <property type="nucleotide sequence ID" value="NZ_JFKB01000024.1"/>
</dbReference>
<comment type="similarity">
    <text evidence="3">Belongs to the YajC family.</text>
</comment>
<dbReference type="SMART" id="SM01323">
    <property type="entry name" value="YajC"/>
    <property type="match status" value="1"/>
</dbReference>
<evidence type="ECO:0000313" key="15">
    <source>
        <dbReference type="EMBL" id="OSQ43545.1"/>
    </source>
</evidence>
<keyword evidence="16" id="KW-1185">Reference proteome</keyword>
<evidence type="ECO:0000256" key="4">
    <source>
        <dbReference type="ARBA" id="ARBA00011718"/>
    </source>
</evidence>
<dbReference type="Proteomes" id="UP000193396">
    <property type="component" value="Unassembled WGS sequence"/>
</dbReference>
<evidence type="ECO:0000256" key="12">
    <source>
        <dbReference type="ARBA" id="ARBA00023136"/>
    </source>
</evidence>
<dbReference type="InterPro" id="IPR003849">
    <property type="entry name" value="Preprotein_translocase_YajC"/>
</dbReference>
<comment type="function">
    <text evidence="1">The SecYEG-SecDF-YajC-YidC holo-translocon (HTL) protein secretase/insertase is a supercomplex required for protein secretion, insertion of proteins into membranes, and assembly of membrane protein complexes. While the SecYEG complex is essential for assembly of a number of proteins and complexes, the SecDF-YajC-YidC subcomplex facilitates these functions.</text>
</comment>
<dbReference type="GO" id="GO:0005886">
    <property type="term" value="C:plasma membrane"/>
    <property type="evidence" value="ECO:0007669"/>
    <property type="project" value="UniProtKB-SubCell"/>
</dbReference>
<dbReference type="AlphaFoldDB" id="A0A1Y2L6X4"/>
<dbReference type="Pfam" id="PF02699">
    <property type="entry name" value="YajC"/>
    <property type="match status" value="1"/>
</dbReference>
<organism evidence="15 16">
    <name type="scientific">Thalassospira alkalitolerans</name>
    <dbReference type="NCBI Taxonomy" id="1293890"/>
    <lineage>
        <taxon>Bacteria</taxon>
        <taxon>Pseudomonadati</taxon>
        <taxon>Pseudomonadota</taxon>
        <taxon>Alphaproteobacteria</taxon>
        <taxon>Rhodospirillales</taxon>
        <taxon>Thalassospiraceae</taxon>
        <taxon>Thalassospira</taxon>
    </lineage>
</organism>
<evidence type="ECO:0000256" key="3">
    <source>
        <dbReference type="ARBA" id="ARBA00006742"/>
    </source>
</evidence>
<comment type="caution">
    <text evidence="15">The sequence shown here is derived from an EMBL/GenBank/DDBJ whole genome shotgun (WGS) entry which is preliminary data.</text>
</comment>
<feature type="compositionally biased region" description="Basic and acidic residues" evidence="13">
    <location>
        <begin position="105"/>
        <end position="127"/>
    </location>
</feature>
<evidence type="ECO:0000256" key="10">
    <source>
        <dbReference type="ARBA" id="ARBA00022989"/>
    </source>
</evidence>
<dbReference type="PANTHER" id="PTHR33909:SF1">
    <property type="entry name" value="SEC TRANSLOCON ACCESSORY COMPLEX SUBUNIT YAJC"/>
    <property type="match status" value="1"/>
</dbReference>
<keyword evidence="10 14" id="KW-1133">Transmembrane helix</keyword>
<reference evidence="15 16" key="1">
    <citation type="submission" date="2014-03" db="EMBL/GenBank/DDBJ databases">
        <title>The draft genome sequence of Thalassospira alkalitolerans JCM 18968.</title>
        <authorList>
            <person name="Lai Q."/>
            <person name="Shao Z."/>
        </authorList>
    </citation>
    <scope>NUCLEOTIDE SEQUENCE [LARGE SCALE GENOMIC DNA]</scope>
    <source>
        <strain evidence="15 16">JCM 18968</strain>
    </source>
</reference>
<keyword evidence="8 14" id="KW-0812">Transmembrane</keyword>
<evidence type="ECO:0000256" key="1">
    <source>
        <dbReference type="ARBA" id="ARBA00002061"/>
    </source>
</evidence>
<dbReference type="OrthoDB" id="9811406at2"/>
<sequence>MLISPAYAQGIGGAGGADMLTSFLPLILIFVVFYFLLIRPQQKKQKEHKAMLASVRRGDKIVTAGGLIGTVAKVIGDDELSVEIAEGVKVKVARGMVSTVLSKTEPAKGDDKDEKEAKEEAEEPKKD</sequence>
<evidence type="ECO:0000313" key="16">
    <source>
        <dbReference type="Proteomes" id="UP000193396"/>
    </source>
</evidence>
<keyword evidence="12 14" id="KW-0472">Membrane</keyword>
<evidence type="ECO:0000256" key="5">
    <source>
        <dbReference type="ARBA" id="ARBA00014962"/>
    </source>
</evidence>
<evidence type="ECO:0000256" key="6">
    <source>
        <dbReference type="ARBA" id="ARBA00022448"/>
    </source>
</evidence>
<comment type="subunit">
    <text evidence="4">Part of the SecDF-YidC-YajC translocase complex. The SecDF-YidC-YajC translocase forms a supercomplex with SecYEG, called the holo-translocon (HTL).</text>
</comment>
<evidence type="ECO:0000256" key="8">
    <source>
        <dbReference type="ARBA" id="ARBA00022692"/>
    </source>
</evidence>
<dbReference type="GO" id="GO:0015031">
    <property type="term" value="P:protein transport"/>
    <property type="evidence" value="ECO:0007669"/>
    <property type="project" value="UniProtKB-KW"/>
</dbReference>
<dbReference type="STRING" id="1293890.TALK_20360"/>
<dbReference type="EMBL" id="JFKB01000024">
    <property type="protein sequence ID" value="OSQ43545.1"/>
    <property type="molecule type" value="Genomic_DNA"/>
</dbReference>
<evidence type="ECO:0000256" key="11">
    <source>
        <dbReference type="ARBA" id="ARBA00023010"/>
    </source>
</evidence>
<keyword evidence="11" id="KW-0811">Translocation</keyword>
<feature type="region of interest" description="Disordered" evidence="13">
    <location>
        <begin position="102"/>
        <end position="127"/>
    </location>
</feature>
<evidence type="ECO:0000256" key="14">
    <source>
        <dbReference type="SAM" id="Phobius"/>
    </source>
</evidence>
<name>A0A1Y2L6X4_9PROT</name>
<gene>
    <name evidence="15" type="ORF">TALK_20360</name>
</gene>
<evidence type="ECO:0000256" key="2">
    <source>
        <dbReference type="ARBA" id="ARBA00004162"/>
    </source>
</evidence>